<gene>
    <name evidence="1" type="ORF">CEXT_701801</name>
</gene>
<dbReference type="AlphaFoldDB" id="A0AAV4Y3E4"/>
<protein>
    <submittedName>
        <fullName evidence="1">Uncharacterized protein</fullName>
    </submittedName>
</protein>
<keyword evidence="2" id="KW-1185">Reference proteome</keyword>
<organism evidence="1 2">
    <name type="scientific">Caerostris extrusa</name>
    <name type="common">Bark spider</name>
    <name type="synonym">Caerostris bankana</name>
    <dbReference type="NCBI Taxonomy" id="172846"/>
    <lineage>
        <taxon>Eukaryota</taxon>
        <taxon>Metazoa</taxon>
        <taxon>Ecdysozoa</taxon>
        <taxon>Arthropoda</taxon>
        <taxon>Chelicerata</taxon>
        <taxon>Arachnida</taxon>
        <taxon>Araneae</taxon>
        <taxon>Araneomorphae</taxon>
        <taxon>Entelegynae</taxon>
        <taxon>Araneoidea</taxon>
        <taxon>Araneidae</taxon>
        <taxon>Caerostris</taxon>
    </lineage>
</organism>
<sequence>MLKDKPSESKALKMFLKTCMTRKFYDVDLQSMEMFIIVATHGKPDSPHRKRSLSRPSLHGKIFSPTTNINPSASPIRQFFVHEPETTLRQSSLCCCCIHSCALFLCACGGLYFPVIPDRRDDSCDLPSVSCWISWGSPVDGWPWAQA</sequence>
<dbReference type="EMBL" id="BPLR01001194">
    <property type="protein sequence ID" value="GIZ00700.1"/>
    <property type="molecule type" value="Genomic_DNA"/>
</dbReference>
<comment type="caution">
    <text evidence="1">The sequence shown here is derived from an EMBL/GenBank/DDBJ whole genome shotgun (WGS) entry which is preliminary data.</text>
</comment>
<dbReference type="Proteomes" id="UP001054945">
    <property type="component" value="Unassembled WGS sequence"/>
</dbReference>
<proteinExistence type="predicted"/>
<evidence type="ECO:0000313" key="1">
    <source>
        <dbReference type="EMBL" id="GIZ00700.1"/>
    </source>
</evidence>
<reference evidence="1 2" key="1">
    <citation type="submission" date="2021-06" db="EMBL/GenBank/DDBJ databases">
        <title>Caerostris extrusa draft genome.</title>
        <authorList>
            <person name="Kono N."/>
            <person name="Arakawa K."/>
        </authorList>
    </citation>
    <scope>NUCLEOTIDE SEQUENCE [LARGE SCALE GENOMIC DNA]</scope>
</reference>
<name>A0AAV4Y3E4_CAEEX</name>
<accession>A0AAV4Y3E4</accession>
<evidence type="ECO:0000313" key="2">
    <source>
        <dbReference type="Proteomes" id="UP001054945"/>
    </source>
</evidence>